<organism evidence="1 2">
    <name type="scientific">Lithospermum erythrorhizon</name>
    <name type="common">Purple gromwell</name>
    <name type="synonym">Lithospermum officinale var. erythrorhizon</name>
    <dbReference type="NCBI Taxonomy" id="34254"/>
    <lineage>
        <taxon>Eukaryota</taxon>
        <taxon>Viridiplantae</taxon>
        <taxon>Streptophyta</taxon>
        <taxon>Embryophyta</taxon>
        <taxon>Tracheophyta</taxon>
        <taxon>Spermatophyta</taxon>
        <taxon>Magnoliopsida</taxon>
        <taxon>eudicotyledons</taxon>
        <taxon>Gunneridae</taxon>
        <taxon>Pentapetalae</taxon>
        <taxon>asterids</taxon>
        <taxon>lamiids</taxon>
        <taxon>Boraginales</taxon>
        <taxon>Boraginaceae</taxon>
        <taxon>Boraginoideae</taxon>
        <taxon>Lithospermeae</taxon>
        <taxon>Lithospermum</taxon>
    </lineage>
</organism>
<comment type="caution">
    <text evidence="1">The sequence shown here is derived from an EMBL/GenBank/DDBJ whole genome shotgun (WGS) entry which is preliminary data.</text>
</comment>
<gene>
    <name evidence="1" type="ORF">LIER_16350</name>
</gene>
<evidence type="ECO:0000313" key="1">
    <source>
        <dbReference type="EMBL" id="GAA0159616.1"/>
    </source>
</evidence>
<reference evidence="1 2" key="1">
    <citation type="submission" date="2024-01" db="EMBL/GenBank/DDBJ databases">
        <title>The complete chloroplast genome sequence of Lithospermum erythrorhizon: insights into the phylogenetic relationship among Boraginaceae species and the maternal lineages of purple gromwells.</title>
        <authorList>
            <person name="Okada T."/>
            <person name="Watanabe K."/>
        </authorList>
    </citation>
    <scope>NUCLEOTIDE SEQUENCE [LARGE SCALE GENOMIC DNA]</scope>
</reference>
<accession>A0AAV3Q8W5</accession>
<sequence>MANLNLKSSLSMESKQKMLKDFLNNDSTNDFGTYPQKPCRQTVQNHQSIVLKRSKSRASTSAIAAINKASEIVIKTLKYFPFASLKFPSTLPRSISSKFSSVSRRKDRDDNQRDVKVKDILRWRSSRDLVEEESTPLDLLYSPSRCTINTTTSGSTSCTSEMTSNSSSWCESDFSAEDFPSWCFASEHCYGENEVKMANKKRFSPRISVGEGIMEKTMDEAEEQYTPVSVLVSPFQENEESNYPCRFGNTQSMSQGNQGNEAEEKAKKLLHHLKETTLPNSYDSYMENNLLMDFFWEELPTHQNDENKDFPESQLIASAQDWLKGVHALCFEWKVESKRENYIKEMEKGLRWNKHEEEKEEIALQLEKIVLNGLVDEVIFGFIAL</sequence>
<name>A0AAV3Q8W5_LITER</name>
<protein>
    <recommendedName>
        <fullName evidence="3">DUF4378 domain-containing protein</fullName>
    </recommendedName>
</protein>
<evidence type="ECO:0008006" key="3">
    <source>
        <dbReference type="Google" id="ProtNLM"/>
    </source>
</evidence>
<keyword evidence="2" id="KW-1185">Reference proteome</keyword>
<dbReference type="PANTHER" id="PTHR33623">
    <property type="entry name" value="OS04G0572500 PROTEIN"/>
    <property type="match status" value="1"/>
</dbReference>
<dbReference type="PANTHER" id="PTHR33623:SF17">
    <property type="entry name" value="DUF4378 DOMAIN-CONTAINING PROTEIN"/>
    <property type="match status" value="1"/>
</dbReference>
<evidence type="ECO:0000313" key="2">
    <source>
        <dbReference type="Proteomes" id="UP001454036"/>
    </source>
</evidence>
<dbReference type="EMBL" id="BAABME010003644">
    <property type="protein sequence ID" value="GAA0159616.1"/>
    <property type="molecule type" value="Genomic_DNA"/>
</dbReference>
<proteinExistence type="predicted"/>
<dbReference type="AlphaFoldDB" id="A0AAV3Q8W5"/>
<dbReference type="Proteomes" id="UP001454036">
    <property type="component" value="Unassembled WGS sequence"/>
</dbReference>